<dbReference type="InterPro" id="IPR001128">
    <property type="entry name" value="Cyt_P450"/>
</dbReference>
<dbReference type="InterPro" id="IPR002397">
    <property type="entry name" value="Cyt_P450_B"/>
</dbReference>
<evidence type="ECO:0000256" key="4">
    <source>
        <dbReference type="ARBA" id="ARBA00023002"/>
    </source>
</evidence>
<evidence type="ECO:0000256" key="5">
    <source>
        <dbReference type="ARBA" id="ARBA00023004"/>
    </source>
</evidence>
<evidence type="ECO:0000313" key="10">
    <source>
        <dbReference type="Proteomes" id="UP000198953"/>
    </source>
</evidence>
<proteinExistence type="inferred from homology"/>
<keyword evidence="3 7" id="KW-0479">Metal-binding</keyword>
<dbReference type="PANTHER" id="PTHR46696:SF6">
    <property type="entry name" value="P450, PUTATIVE (EUROFUNG)-RELATED"/>
    <property type="match status" value="1"/>
</dbReference>
<keyword evidence="4 7" id="KW-0560">Oxidoreductase</keyword>
<dbReference type="EMBL" id="FOBF01000002">
    <property type="protein sequence ID" value="SEK74157.1"/>
    <property type="molecule type" value="Genomic_DNA"/>
</dbReference>
<keyword evidence="2 7" id="KW-0349">Heme</keyword>
<keyword evidence="5 7" id="KW-0408">Iron</keyword>
<dbReference type="GO" id="GO:0016705">
    <property type="term" value="F:oxidoreductase activity, acting on paired donors, with incorporation or reduction of molecular oxygen"/>
    <property type="evidence" value="ECO:0007669"/>
    <property type="project" value="InterPro"/>
</dbReference>
<dbReference type="AlphaFoldDB" id="A0A1H7JJV7"/>
<keyword evidence="10" id="KW-1185">Reference proteome</keyword>
<dbReference type="PROSITE" id="PS00086">
    <property type="entry name" value="CYTOCHROME_P450"/>
    <property type="match status" value="1"/>
</dbReference>
<protein>
    <submittedName>
        <fullName evidence="9">Cytochrome P450</fullName>
    </submittedName>
</protein>
<dbReference type="GO" id="GO:0020037">
    <property type="term" value="F:heme binding"/>
    <property type="evidence" value="ECO:0007669"/>
    <property type="project" value="InterPro"/>
</dbReference>
<dbReference type="InterPro" id="IPR036396">
    <property type="entry name" value="Cyt_P450_sf"/>
</dbReference>
<evidence type="ECO:0000256" key="3">
    <source>
        <dbReference type="ARBA" id="ARBA00022723"/>
    </source>
</evidence>
<gene>
    <name evidence="9" type="ORF">SAMN05660976_01128</name>
</gene>
<dbReference type="Gene3D" id="1.10.630.10">
    <property type="entry name" value="Cytochrome P450"/>
    <property type="match status" value="1"/>
</dbReference>
<accession>A0A1H7JJV7</accession>
<feature type="region of interest" description="Disordered" evidence="8">
    <location>
        <begin position="1"/>
        <end position="23"/>
    </location>
</feature>
<dbReference type="CDD" id="cd11031">
    <property type="entry name" value="Cyp158A-like"/>
    <property type="match status" value="1"/>
</dbReference>
<sequence length="412" mass="46013">MSGTEVEGDMMSSDEPVPYPFPRPSALDVPAELRDLRDRPVIPVVLPSGDRAMLVTRYEDVRSVLTNLKVSRNLNRPDAARMTSNNKMFQDERMDPDPPEHTRVRRLVMKAFTATMVENLRPKVQELVDELVTKMQKGPCPADVSEAVAFPLSIRVICDLLGVPAEDQDRFRGWTDRFLSTGKYSGPEIGAAMAEISAYMGQLIETRRARPGDDLISALTQVHEDDDTRLSEYELHWWCRLLLLVGYETTASQIGYMVAKVLAHPDQLARLRADLSLVPSAVEEVLRWKLLNGSLSMLRYVTEDIEVGGVTVPKGTSIIPAVESANWDENVFSCPHEFDIGRAFNYHLTFSVGPHFCIGASLARLEMQIVLETLLRRFHGLRLAVPADELGRSEGTLIGGLLRIPVEWSACA</sequence>
<dbReference type="Proteomes" id="UP000198953">
    <property type="component" value="Unassembled WGS sequence"/>
</dbReference>
<dbReference type="SUPFAM" id="SSF48264">
    <property type="entry name" value="Cytochrome P450"/>
    <property type="match status" value="1"/>
</dbReference>
<name>A0A1H7JJV7_9ACTN</name>
<comment type="similarity">
    <text evidence="1 7">Belongs to the cytochrome P450 family.</text>
</comment>
<organism evidence="9 10">
    <name type="scientific">Nonomuraea pusilla</name>
    <dbReference type="NCBI Taxonomy" id="46177"/>
    <lineage>
        <taxon>Bacteria</taxon>
        <taxon>Bacillati</taxon>
        <taxon>Actinomycetota</taxon>
        <taxon>Actinomycetes</taxon>
        <taxon>Streptosporangiales</taxon>
        <taxon>Streptosporangiaceae</taxon>
        <taxon>Nonomuraea</taxon>
    </lineage>
</organism>
<evidence type="ECO:0000256" key="1">
    <source>
        <dbReference type="ARBA" id="ARBA00010617"/>
    </source>
</evidence>
<dbReference type="PRINTS" id="PR00359">
    <property type="entry name" value="BP450"/>
</dbReference>
<evidence type="ECO:0000256" key="6">
    <source>
        <dbReference type="ARBA" id="ARBA00023033"/>
    </source>
</evidence>
<dbReference type="GO" id="GO:0005506">
    <property type="term" value="F:iron ion binding"/>
    <property type="evidence" value="ECO:0007669"/>
    <property type="project" value="InterPro"/>
</dbReference>
<dbReference type="GO" id="GO:0004497">
    <property type="term" value="F:monooxygenase activity"/>
    <property type="evidence" value="ECO:0007669"/>
    <property type="project" value="UniProtKB-KW"/>
</dbReference>
<dbReference type="FunFam" id="1.10.630.10:FF:000018">
    <property type="entry name" value="Cytochrome P450 monooxygenase"/>
    <property type="match status" value="1"/>
</dbReference>
<evidence type="ECO:0000256" key="2">
    <source>
        <dbReference type="ARBA" id="ARBA00022617"/>
    </source>
</evidence>
<dbReference type="PRINTS" id="PR00385">
    <property type="entry name" value="P450"/>
</dbReference>
<dbReference type="STRING" id="46177.SAMN05660976_01128"/>
<evidence type="ECO:0000256" key="8">
    <source>
        <dbReference type="SAM" id="MobiDB-lite"/>
    </source>
</evidence>
<evidence type="ECO:0000256" key="7">
    <source>
        <dbReference type="RuleBase" id="RU000461"/>
    </source>
</evidence>
<keyword evidence="6 7" id="KW-0503">Monooxygenase</keyword>
<evidence type="ECO:0000313" key="9">
    <source>
        <dbReference type="EMBL" id="SEK74157.1"/>
    </source>
</evidence>
<dbReference type="InterPro" id="IPR017972">
    <property type="entry name" value="Cyt_P450_CS"/>
</dbReference>
<dbReference type="PANTHER" id="PTHR46696">
    <property type="entry name" value="P450, PUTATIVE (EUROFUNG)-RELATED"/>
    <property type="match status" value="1"/>
</dbReference>
<dbReference type="Pfam" id="PF00067">
    <property type="entry name" value="p450"/>
    <property type="match status" value="1"/>
</dbReference>
<reference evidence="9 10" key="1">
    <citation type="submission" date="2016-10" db="EMBL/GenBank/DDBJ databases">
        <authorList>
            <person name="de Groot N.N."/>
        </authorList>
    </citation>
    <scope>NUCLEOTIDE SEQUENCE [LARGE SCALE GENOMIC DNA]</scope>
    <source>
        <strain evidence="9 10">DSM 43357</strain>
    </source>
</reference>